<dbReference type="PROSITE" id="PS51012">
    <property type="entry name" value="ABC_TM2"/>
    <property type="match status" value="1"/>
</dbReference>
<keyword evidence="8" id="KW-1185">Reference proteome</keyword>
<dbReference type="AlphaFoldDB" id="A0A0N8PSI9"/>
<accession>A0A0N8PSI9</accession>
<dbReference type="GO" id="GO:0140359">
    <property type="term" value="F:ABC-type transporter activity"/>
    <property type="evidence" value="ECO:0007669"/>
    <property type="project" value="InterPro"/>
</dbReference>
<dbReference type="InterPro" id="IPR047817">
    <property type="entry name" value="ABC2_TM_bact-type"/>
</dbReference>
<dbReference type="Pfam" id="PF01061">
    <property type="entry name" value="ABC2_membrane"/>
    <property type="match status" value="1"/>
</dbReference>
<dbReference type="InterPro" id="IPR013525">
    <property type="entry name" value="ABC2_TM"/>
</dbReference>
<feature type="transmembrane region" description="Helical" evidence="5">
    <location>
        <begin position="249"/>
        <end position="267"/>
    </location>
</feature>
<gene>
    <name evidence="7" type="ORF">SE17_12975</name>
</gene>
<keyword evidence="4 5" id="KW-0472">Membrane</keyword>
<evidence type="ECO:0000256" key="5">
    <source>
        <dbReference type="RuleBase" id="RU361157"/>
    </source>
</evidence>
<dbReference type="PIRSF" id="PIRSF006648">
    <property type="entry name" value="DrrB"/>
    <property type="match status" value="1"/>
</dbReference>
<feature type="transmembrane region" description="Helical" evidence="5">
    <location>
        <begin position="121"/>
        <end position="151"/>
    </location>
</feature>
<evidence type="ECO:0000256" key="1">
    <source>
        <dbReference type="ARBA" id="ARBA00004141"/>
    </source>
</evidence>
<reference evidence="7 8" key="1">
    <citation type="submission" date="2015-09" db="EMBL/GenBank/DDBJ databases">
        <title>Draft genome sequence of Kouleothrix aurantiaca JCM 19913.</title>
        <authorList>
            <person name="Hemp J."/>
        </authorList>
    </citation>
    <scope>NUCLEOTIDE SEQUENCE [LARGE SCALE GENOMIC DNA]</scope>
    <source>
        <strain evidence="7 8">COM-B</strain>
    </source>
</reference>
<feature type="transmembrane region" description="Helical" evidence="5">
    <location>
        <begin position="75"/>
        <end position="100"/>
    </location>
</feature>
<protein>
    <recommendedName>
        <fullName evidence="5">Transport permease protein</fullName>
    </recommendedName>
</protein>
<feature type="transmembrane region" description="Helical" evidence="5">
    <location>
        <begin position="157"/>
        <end position="185"/>
    </location>
</feature>
<feature type="domain" description="ABC transmembrane type-2" evidence="6">
    <location>
        <begin position="34"/>
        <end position="270"/>
    </location>
</feature>
<keyword evidence="5" id="KW-0813">Transport</keyword>
<evidence type="ECO:0000256" key="3">
    <source>
        <dbReference type="ARBA" id="ARBA00022989"/>
    </source>
</evidence>
<dbReference type="InterPro" id="IPR000412">
    <property type="entry name" value="ABC_2_transport"/>
</dbReference>
<evidence type="ECO:0000313" key="8">
    <source>
        <dbReference type="Proteomes" id="UP000050509"/>
    </source>
</evidence>
<comment type="subcellular location">
    <subcellularLocation>
        <location evidence="5">Cell membrane</location>
        <topology evidence="5">Multi-pass membrane protein</topology>
    </subcellularLocation>
    <subcellularLocation>
        <location evidence="1">Membrane</location>
        <topology evidence="1">Multi-pass membrane protein</topology>
    </subcellularLocation>
</comment>
<evidence type="ECO:0000313" key="7">
    <source>
        <dbReference type="EMBL" id="KPV52853.1"/>
    </source>
</evidence>
<keyword evidence="5" id="KW-1003">Cell membrane</keyword>
<comment type="similarity">
    <text evidence="5">Belongs to the ABC-2 integral membrane protein family.</text>
</comment>
<evidence type="ECO:0000256" key="4">
    <source>
        <dbReference type="ARBA" id="ARBA00023136"/>
    </source>
</evidence>
<comment type="caution">
    <text evidence="5">Lacks conserved residue(s) required for the propagation of feature annotation.</text>
</comment>
<sequence>MALTSLAQPSWRSTVRAALAIARKDITVFFRYPANALFRVIEPIAWLTPVYFLGKSFAGPAGNSGFAAYTGTNDYMSFILLGAVLANYIAAVFWGMGYALKSEMDSGVLESNWMTPIPRALLLVGQTLASLAITTFNSAGMLFLGWLAFGFQISGNVFLAALTLVPMLVALYGFGFAFAAAVLLLRDSNTLVDVSNYVVSILSGSQFPVQALPRLLLPLSLAIPLTYGFDAVRAILLGVTPLLALPYEIGILLAFMAVMTPLGYFVFKRVERYCQTRGTLSMH</sequence>
<name>A0A0N8PSI9_9CHLR</name>
<comment type="caution">
    <text evidence="7">The sequence shown here is derived from an EMBL/GenBank/DDBJ whole genome shotgun (WGS) entry which is preliminary data.</text>
</comment>
<evidence type="ECO:0000256" key="2">
    <source>
        <dbReference type="ARBA" id="ARBA00022692"/>
    </source>
</evidence>
<keyword evidence="2 5" id="KW-0812">Transmembrane</keyword>
<dbReference type="PANTHER" id="PTHR43229">
    <property type="entry name" value="NODULATION PROTEIN J"/>
    <property type="match status" value="1"/>
</dbReference>
<dbReference type="EMBL" id="LJCR01000410">
    <property type="protein sequence ID" value="KPV52853.1"/>
    <property type="molecule type" value="Genomic_DNA"/>
</dbReference>
<dbReference type="PANTHER" id="PTHR43229:SF2">
    <property type="entry name" value="NODULATION PROTEIN J"/>
    <property type="match status" value="1"/>
</dbReference>
<dbReference type="Proteomes" id="UP000050509">
    <property type="component" value="Unassembled WGS sequence"/>
</dbReference>
<dbReference type="InterPro" id="IPR051784">
    <property type="entry name" value="Nod_factor_ABC_transporter"/>
</dbReference>
<evidence type="ECO:0000259" key="6">
    <source>
        <dbReference type="PROSITE" id="PS51012"/>
    </source>
</evidence>
<keyword evidence="3 5" id="KW-1133">Transmembrane helix</keyword>
<organism evidence="7 8">
    <name type="scientific">Kouleothrix aurantiaca</name>
    <dbReference type="NCBI Taxonomy" id="186479"/>
    <lineage>
        <taxon>Bacteria</taxon>
        <taxon>Bacillati</taxon>
        <taxon>Chloroflexota</taxon>
        <taxon>Chloroflexia</taxon>
        <taxon>Chloroflexales</taxon>
        <taxon>Roseiflexineae</taxon>
        <taxon>Roseiflexaceae</taxon>
        <taxon>Kouleothrix</taxon>
    </lineage>
</organism>
<proteinExistence type="inferred from homology"/>
<dbReference type="GO" id="GO:0043190">
    <property type="term" value="C:ATP-binding cassette (ABC) transporter complex"/>
    <property type="evidence" value="ECO:0007669"/>
    <property type="project" value="InterPro"/>
</dbReference>